<protein>
    <submittedName>
        <fullName evidence="1">Uncharacterized protein</fullName>
    </submittedName>
</protein>
<evidence type="ECO:0000313" key="1">
    <source>
        <dbReference type="EMBL" id="MBA4676214.1"/>
    </source>
</evidence>
<organism evidence="1">
    <name type="scientific">Opuntia streptacantha</name>
    <name type="common">Prickly pear cactus</name>
    <name type="synonym">Opuntia cardona</name>
    <dbReference type="NCBI Taxonomy" id="393608"/>
    <lineage>
        <taxon>Eukaryota</taxon>
        <taxon>Viridiplantae</taxon>
        <taxon>Streptophyta</taxon>
        <taxon>Embryophyta</taxon>
        <taxon>Tracheophyta</taxon>
        <taxon>Spermatophyta</taxon>
        <taxon>Magnoliopsida</taxon>
        <taxon>eudicotyledons</taxon>
        <taxon>Gunneridae</taxon>
        <taxon>Pentapetalae</taxon>
        <taxon>Caryophyllales</taxon>
        <taxon>Cactineae</taxon>
        <taxon>Cactaceae</taxon>
        <taxon>Opuntioideae</taxon>
        <taxon>Opuntia</taxon>
    </lineage>
</organism>
<sequence>MPPPVVACATLLNISFNISFHASRLKRIFTTVPIKFSLKCLAQYEWLSSPKHRAVEGSHRKLVLADHTVTLLASQFENWCLLVTGDLSQQIQEKLLLDASWSHDRVV</sequence>
<proteinExistence type="predicted"/>
<accession>A0A7C9AU93</accession>
<dbReference type="EMBL" id="GISG01270386">
    <property type="protein sequence ID" value="MBA4676214.1"/>
    <property type="molecule type" value="Transcribed_RNA"/>
</dbReference>
<name>A0A7C9AU93_OPUST</name>
<reference evidence="1" key="2">
    <citation type="submission" date="2020-07" db="EMBL/GenBank/DDBJ databases">
        <authorList>
            <person name="Vera ALvarez R."/>
            <person name="Arias-Moreno D.M."/>
            <person name="Jimenez-Jacinto V."/>
            <person name="Jimenez-Bremont J.F."/>
            <person name="Swaminathan K."/>
            <person name="Moose S.P."/>
            <person name="Guerrero-Gonzalez M.L."/>
            <person name="Marino-Ramirez L."/>
            <person name="Landsman D."/>
            <person name="Rodriguez-Kessler M."/>
            <person name="Delgado-Sanchez P."/>
        </authorList>
    </citation>
    <scope>NUCLEOTIDE SEQUENCE</scope>
    <source>
        <tissue evidence="1">Cladode</tissue>
    </source>
</reference>
<dbReference type="AlphaFoldDB" id="A0A7C9AU93"/>
<reference evidence="1" key="1">
    <citation type="journal article" date="2013" name="J. Plant Res.">
        <title>Effect of fungi and light on seed germination of three Opuntia species from semiarid lands of central Mexico.</title>
        <authorList>
            <person name="Delgado-Sanchez P."/>
            <person name="Jimenez-Bremont J.F."/>
            <person name="Guerrero-Gonzalez Mde L."/>
            <person name="Flores J."/>
        </authorList>
    </citation>
    <scope>NUCLEOTIDE SEQUENCE</scope>
    <source>
        <tissue evidence="1">Cladode</tissue>
    </source>
</reference>